<evidence type="ECO:0000313" key="6">
    <source>
        <dbReference type="EMBL" id="CAB4582039.1"/>
    </source>
</evidence>
<feature type="domain" description="Peptidase M24" evidence="4">
    <location>
        <begin position="155"/>
        <end position="357"/>
    </location>
</feature>
<feature type="domain" description="Creatinase N-terminal" evidence="5">
    <location>
        <begin position="31"/>
        <end position="145"/>
    </location>
</feature>
<evidence type="ECO:0000259" key="5">
    <source>
        <dbReference type="Pfam" id="PF01321"/>
    </source>
</evidence>
<dbReference type="PROSITE" id="PS00491">
    <property type="entry name" value="PROLINE_PEPTIDASE"/>
    <property type="match status" value="1"/>
</dbReference>
<dbReference type="SUPFAM" id="SSF53092">
    <property type="entry name" value="Creatinase/prolidase N-terminal domain"/>
    <property type="match status" value="1"/>
</dbReference>
<feature type="region of interest" description="Disordered" evidence="3">
    <location>
        <begin position="359"/>
        <end position="380"/>
    </location>
</feature>
<dbReference type="GO" id="GO:0046872">
    <property type="term" value="F:metal ion binding"/>
    <property type="evidence" value="ECO:0007669"/>
    <property type="project" value="UniProtKB-KW"/>
</dbReference>
<dbReference type="InterPro" id="IPR000587">
    <property type="entry name" value="Creatinase_N"/>
</dbReference>
<evidence type="ECO:0000256" key="2">
    <source>
        <dbReference type="ARBA" id="ARBA00022801"/>
    </source>
</evidence>
<dbReference type="AlphaFoldDB" id="A0A6J6F363"/>
<protein>
    <submittedName>
        <fullName evidence="6">Unannotated protein</fullName>
    </submittedName>
</protein>
<name>A0A6J6F363_9ZZZZ</name>
<dbReference type="Gene3D" id="3.90.230.10">
    <property type="entry name" value="Creatinase/methionine aminopeptidase superfamily"/>
    <property type="match status" value="1"/>
</dbReference>
<dbReference type="PANTHER" id="PTHR46112:SF8">
    <property type="entry name" value="CYTOPLASMIC PEPTIDASE PEPQ-RELATED"/>
    <property type="match status" value="1"/>
</dbReference>
<feature type="compositionally biased region" description="Polar residues" evidence="3">
    <location>
        <begin position="359"/>
        <end position="369"/>
    </location>
</feature>
<dbReference type="InterPro" id="IPR050659">
    <property type="entry name" value="Peptidase_M24B"/>
</dbReference>
<dbReference type="InterPro" id="IPR000994">
    <property type="entry name" value="Pept_M24"/>
</dbReference>
<reference evidence="6" key="1">
    <citation type="submission" date="2020-05" db="EMBL/GenBank/DDBJ databases">
        <authorList>
            <person name="Chiriac C."/>
            <person name="Salcher M."/>
            <person name="Ghai R."/>
            <person name="Kavagutti S V."/>
        </authorList>
    </citation>
    <scope>NUCLEOTIDE SEQUENCE</scope>
</reference>
<keyword evidence="2" id="KW-0378">Hydrolase</keyword>
<gene>
    <name evidence="6" type="ORF">UFOPK1493_03155</name>
</gene>
<sequence>MTTDAAAHATAPDTVLDVSARAPRVRASWGELAALLVGDLTNVRWLTGFTGSAGTVVLLPDEVVLITDGRYGDQAERQLAAAGCAGRVLVGRTAGEQLGLLTEVVAEAERLGFESAHTSHARWVQLSEALPGRLVPTTGLIEAGRRTKDPAEIALMQRACAIADAALAEVAPTLVPGRTEVQVRNDLERLMREFGATGPSYETIVATGPVNAPLPHHRPTDTAIEAGHTVIIDVGALVGGYHSDMTRTYVIGDPTPLQQEVYDAVLAAQVAGVAAVRPGITTQELDAVCRGLLTEAGFGPWFSHGTGHGVGLLIHEDPFVNSAGGWVLQEGDVVTVEPGVYRGDFGGVRVEDLVEVTSTGGRALTTTPKDSPCPPSRPTT</sequence>
<dbReference type="GO" id="GO:0016787">
    <property type="term" value="F:hydrolase activity"/>
    <property type="evidence" value="ECO:0007669"/>
    <property type="project" value="UniProtKB-KW"/>
</dbReference>
<dbReference type="SUPFAM" id="SSF55920">
    <property type="entry name" value="Creatinase/aminopeptidase"/>
    <property type="match status" value="1"/>
</dbReference>
<proteinExistence type="predicted"/>
<evidence type="ECO:0000259" key="4">
    <source>
        <dbReference type="Pfam" id="PF00557"/>
    </source>
</evidence>
<organism evidence="6">
    <name type="scientific">freshwater metagenome</name>
    <dbReference type="NCBI Taxonomy" id="449393"/>
    <lineage>
        <taxon>unclassified sequences</taxon>
        <taxon>metagenomes</taxon>
        <taxon>ecological metagenomes</taxon>
    </lineage>
</organism>
<dbReference type="InterPro" id="IPR036005">
    <property type="entry name" value="Creatinase/aminopeptidase-like"/>
</dbReference>
<dbReference type="Pfam" id="PF01321">
    <property type="entry name" value="Creatinase_N"/>
    <property type="match status" value="1"/>
</dbReference>
<evidence type="ECO:0000256" key="1">
    <source>
        <dbReference type="ARBA" id="ARBA00022723"/>
    </source>
</evidence>
<dbReference type="PANTHER" id="PTHR46112">
    <property type="entry name" value="AMINOPEPTIDASE"/>
    <property type="match status" value="1"/>
</dbReference>
<dbReference type="Gene3D" id="3.40.350.10">
    <property type="entry name" value="Creatinase/prolidase N-terminal domain"/>
    <property type="match status" value="1"/>
</dbReference>
<dbReference type="Pfam" id="PF00557">
    <property type="entry name" value="Peptidase_M24"/>
    <property type="match status" value="1"/>
</dbReference>
<evidence type="ECO:0000256" key="3">
    <source>
        <dbReference type="SAM" id="MobiDB-lite"/>
    </source>
</evidence>
<feature type="compositionally biased region" description="Pro residues" evidence="3">
    <location>
        <begin position="371"/>
        <end position="380"/>
    </location>
</feature>
<keyword evidence="1" id="KW-0479">Metal-binding</keyword>
<dbReference type="EMBL" id="CAEZSR010000161">
    <property type="protein sequence ID" value="CAB4582039.1"/>
    <property type="molecule type" value="Genomic_DNA"/>
</dbReference>
<dbReference type="InterPro" id="IPR029149">
    <property type="entry name" value="Creatin/AminoP/Spt16_N"/>
</dbReference>
<accession>A0A6J6F363</accession>
<dbReference type="InterPro" id="IPR001131">
    <property type="entry name" value="Peptidase_M24B_aminopep-P_CS"/>
</dbReference>